<keyword evidence="3" id="KW-1185">Reference proteome</keyword>
<evidence type="ECO:0000256" key="1">
    <source>
        <dbReference type="SAM" id="MobiDB-lite"/>
    </source>
</evidence>
<feature type="compositionally biased region" description="Acidic residues" evidence="1">
    <location>
        <begin position="52"/>
        <end position="63"/>
    </location>
</feature>
<name>A0A5B7DX30_PORTR</name>
<feature type="region of interest" description="Disordered" evidence="1">
    <location>
        <begin position="321"/>
        <end position="376"/>
    </location>
</feature>
<feature type="region of interest" description="Disordered" evidence="1">
    <location>
        <begin position="1"/>
        <end position="85"/>
    </location>
</feature>
<feature type="region of interest" description="Disordered" evidence="1">
    <location>
        <begin position="237"/>
        <end position="260"/>
    </location>
</feature>
<evidence type="ECO:0000313" key="3">
    <source>
        <dbReference type="Proteomes" id="UP000324222"/>
    </source>
</evidence>
<dbReference type="Proteomes" id="UP000324222">
    <property type="component" value="Unassembled WGS sequence"/>
</dbReference>
<protein>
    <submittedName>
        <fullName evidence="2">Uncharacterized protein</fullName>
    </submittedName>
</protein>
<feature type="compositionally biased region" description="Basic residues" evidence="1">
    <location>
        <begin position="345"/>
        <end position="354"/>
    </location>
</feature>
<proteinExistence type="predicted"/>
<dbReference type="AlphaFoldDB" id="A0A5B7DX30"/>
<evidence type="ECO:0000313" key="2">
    <source>
        <dbReference type="EMBL" id="MPC26120.1"/>
    </source>
</evidence>
<feature type="compositionally biased region" description="Basic and acidic residues" evidence="1">
    <location>
        <begin position="332"/>
        <end position="341"/>
    </location>
</feature>
<reference evidence="2 3" key="1">
    <citation type="submission" date="2019-05" db="EMBL/GenBank/DDBJ databases">
        <title>Another draft genome of Portunus trituberculatus and its Hox gene families provides insights of decapod evolution.</title>
        <authorList>
            <person name="Jeong J.-H."/>
            <person name="Song I."/>
            <person name="Kim S."/>
            <person name="Choi T."/>
            <person name="Kim D."/>
            <person name="Ryu S."/>
            <person name="Kim W."/>
        </authorList>
    </citation>
    <scope>NUCLEOTIDE SEQUENCE [LARGE SCALE GENOMIC DNA]</scope>
    <source>
        <tissue evidence="2">Muscle</tissue>
    </source>
</reference>
<comment type="caution">
    <text evidence="2">The sequence shown here is derived from an EMBL/GenBank/DDBJ whole genome shotgun (WGS) entry which is preliminary data.</text>
</comment>
<feature type="compositionally biased region" description="Low complexity" evidence="1">
    <location>
        <begin position="29"/>
        <end position="38"/>
    </location>
</feature>
<dbReference type="EMBL" id="VSRR010001557">
    <property type="protein sequence ID" value="MPC26120.1"/>
    <property type="molecule type" value="Genomic_DNA"/>
</dbReference>
<organism evidence="2 3">
    <name type="scientific">Portunus trituberculatus</name>
    <name type="common">Swimming crab</name>
    <name type="synonym">Neptunus trituberculatus</name>
    <dbReference type="NCBI Taxonomy" id="210409"/>
    <lineage>
        <taxon>Eukaryota</taxon>
        <taxon>Metazoa</taxon>
        <taxon>Ecdysozoa</taxon>
        <taxon>Arthropoda</taxon>
        <taxon>Crustacea</taxon>
        <taxon>Multicrustacea</taxon>
        <taxon>Malacostraca</taxon>
        <taxon>Eumalacostraca</taxon>
        <taxon>Eucarida</taxon>
        <taxon>Decapoda</taxon>
        <taxon>Pleocyemata</taxon>
        <taxon>Brachyura</taxon>
        <taxon>Eubrachyura</taxon>
        <taxon>Portunoidea</taxon>
        <taxon>Portunidae</taxon>
        <taxon>Portuninae</taxon>
        <taxon>Portunus</taxon>
    </lineage>
</organism>
<accession>A0A5B7DX30</accession>
<sequence length="490" mass="51794">MLTPSPNLDTDVLLPPPSFTLGQGGQGGQARARGLLLASRHHPIRKSSLFSDLDDTSPGDSVDDGPAHAPAPAPTHAPTVKSYPGVAVPVGARPHKEVGQEGKERRGKVAEAEALDKVRAASSKFASECATLPAREKSKAAAEVPFMNSSHSLDELELTSTLTVDYLHDKLASAPPSRGASPCTVKPQLVKSLSMSPRDASKALQVASTKAAACRALASGSGKAAAAAAAAAAAGGEAPAPRKVFTSHSRSKSSGALKPEKAYEMTQSARDDISLVQRDTSLLSLGTSNMYELLSKKTHVSPSHTEMCLSYMPKKAEPAPAWERSRGHRHGEHLFTSRSLERPSTPKHNKHLSSIHKVSSLPLQQTRDRSPSPVRNQNQWRLERQYAQFTRDNTCEVKDVEAGVGAGAGLGVSAGMGMGLNLSVGPTVGGGMGVGGGLRRTLTHEEEINLIISGDSKFLTKLKSPETYAPPDLPAADGLLLPQKEYEMKF</sequence>
<gene>
    <name evidence="2" type="ORF">E2C01_019252</name>
</gene>